<evidence type="ECO:0000256" key="1">
    <source>
        <dbReference type="SAM" id="MobiDB-lite"/>
    </source>
</evidence>
<organism evidence="2 3">
    <name type="scientific">Paraburkholderia piptadeniae</name>
    <dbReference type="NCBI Taxonomy" id="1701573"/>
    <lineage>
        <taxon>Bacteria</taxon>
        <taxon>Pseudomonadati</taxon>
        <taxon>Pseudomonadota</taxon>
        <taxon>Betaproteobacteria</taxon>
        <taxon>Burkholderiales</taxon>
        <taxon>Burkholderiaceae</taxon>
        <taxon>Paraburkholderia</taxon>
    </lineage>
</organism>
<feature type="region of interest" description="Disordered" evidence="1">
    <location>
        <begin position="1"/>
        <end position="28"/>
    </location>
</feature>
<keyword evidence="3" id="KW-1185">Reference proteome</keyword>
<comment type="caution">
    <text evidence="2">The sequence shown here is derived from an EMBL/GenBank/DDBJ whole genome shotgun (WGS) entry which is preliminary data.</text>
</comment>
<evidence type="ECO:0008006" key="4">
    <source>
        <dbReference type="Google" id="ProtNLM"/>
    </source>
</evidence>
<reference evidence="2" key="1">
    <citation type="submission" date="2016-12" db="EMBL/GenBank/DDBJ databases">
        <authorList>
            <person name="Moulin L."/>
        </authorList>
    </citation>
    <scope>NUCLEOTIDE SEQUENCE [LARGE SCALE GENOMIC DNA]</scope>
    <source>
        <strain evidence="2">STM 7183</strain>
    </source>
</reference>
<accession>A0A1N7RRW4</accession>
<evidence type="ECO:0000313" key="3">
    <source>
        <dbReference type="Proteomes" id="UP000195569"/>
    </source>
</evidence>
<gene>
    <name evidence="2" type="ORF">BN2476_140033</name>
</gene>
<protein>
    <recommendedName>
        <fullName evidence="4">Transposase IS4-like domain-containing protein</fullName>
    </recommendedName>
</protein>
<evidence type="ECO:0000313" key="2">
    <source>
        <dbReference type="EMBL" id="SIT37843.1"/>
    </source>
</evidence>
<dbReference type="EMBL" id="CYGY02000014">
    <property type="protein sequence ID" value="SIT37843.1"/>
    <property type="molecule type" value="Genomic_DNA"/>
</dbReference>
<dbReference type="Proteomes" id="UP000195569">
    <property type="component" value="Unassembled WGS sequence"/>
</dbReference>
<name>A0A1N7RRW4_9BURK</name>
<proteinExistence type="predicted"/>
<dbReference type="AlphaFoldDB" id="A0A1N7RRW4"/>
<sequence>MRGIKRPGHRTPDTPGAPRRYPTHNPQLHDSPFGVLKLPLTNDLIVLGHVEVSEKSNEIPAAQTLIESMVLPGRVFTLDTLHCPPKNSGACLAKGAHVLVQVKGNQSKLLAACEDLARHCAPFHFDVQHHKGHGGIETRTVHIFDLPPDWLPEGRQPLVQQVARALRTVERCKVARTDPGLRMRKLEELNSLASASEIGLPPVFHCRPLRSRKRDRSGYANTMTIGIGGIATFPYKETASP</sequence>